<comment type="caution">
    <text evidence="2">The sequence shown here is derived from an EMBL/GenBank/DDBJ whole genome shotgun (WGS) entry which is preliminary data.</text>
</comment>
<reference evidence="2 3" key="1">
    <citation type="submission" date="2019-12" db="EMBL/GenBank/DDBJ databases">
        <title>Genomic-based taxomic classification of the family Erythrobacteraceae.</title>
        <authorList>
            <person name="Xu L."/>
        </authorList>
    </citation>
    <scope>NUCLEOTIDE SEQUENCE [LARGE SCALE GENOMIC DNA]</scope>
    <source>
        <strain evidence="2 3">S36</strain>
    </source>
</reference>
<sequence length="115" mass="12685">MPRPSPRSAPADAARPNWREPDADVEPQDTGLEVHRQQRAIADAIGSRAAPTPTPAPRAETTAFTLRLDAERHLRLRLACAAQNCSAQQLVTQALDRFLNELPEIENLATQLKRS</sequence>
<evidence type="ECO:0000256" key="1">
    <source>
        <dbReference type="SAM" id="MobiDB-lite"/>
    </source>
</evidence>
<dbReference type="RefSeq" id="WP_202392684.1">
    <property type="nucleotide sequence ID" value="NZ_JBHSCP010000001.1"/>
</dbReference>
<feature type="region of interest" description="Disordered" evidence="1">
    <location>
        <begin position="1"/>
        <end position="30"/>
    </location>
</feature>
<accession>A0A6I4TSF3</accession>
<dbReference type="InterPro" id="IPR013321">
    <property type="entry name" value="Arc_rbn_hlx_hlx"/>
</dbReference>
<dbReference type="InterPro" id="IPR010985">
    <property type="entry name" value="Ribbon_hlx_hlx"/>
</dbReference>
<keyword evidence="3" id="KW-1185">Reference proteome</keyword>
<proteinExistence type="predicted"/>
<protein>
    <submittedName>
        <fullName evidence="2">Uncharacterized protein</fullName>
    </submittedName>
</protein>
<dbReference type="Proteomes" id="UP000469430">
    <property type="component" value="Unassembled WGS sequence"/>
</dbReference>
<evidence type="ECO:0000313" key="3">
    <source>
        <dbReference type="Proteomes" id="UP000469430"/>
    </source>
</evidence>
<dbReference type="Gene3D" id="1.10.1220.10">
    <property type="entry name" value="Met repressor-like"/>
    <property type="match status" value="1"/>
</dbReference>
<dbReference type="SUPFAM" id="SSF47598">
    <property type="entry name" value="Ribbon-helix-helix"/>
    <property type="match status" value="1"/>
</dbReference>
<dbReference type="AlphaFoldDB" id="A0A6I4TSF3"/>
<evidence type="ECO:0000313" key="2">
    <source>
        <dbReference type="EMBL" id="MXO98080.1"/>
    </source>
</evidence>
<dbReference type="GO" id="GO:0006355">
    <property type="term" value="P:regulation of DNA-templated transcription"/>
    <property type="evidence" value="ECO:0007669"/>
    <property type="project" value="InterPro"/>
</dbReference>
<dbReference type="EMBL" id="WTYJ01000001">
    <property type="protein sequence ID" value="MXO98080.1"/>
    <property type="molecule type" value="Genomic_DNA"/>
</dbReference>
<gene>
    <name evidence="2" type="ORF">GRI97_03640</name>
</gene>
<organism evidence="2 3">
    <name type="scientific">Croceibacterium xixiisoli</name>
    <dbReference type="NCBI Taxonomy" id="1476466"/>
    <lineage>
        <taxon>Bacteria</taxon>
        <taxon>Pseudomonadati</taxon>
        <taxon>Pseudomonadota</taxon>
        <taxon>Alphaproteobacteria</taxon>
        <taxon>Sphingomonadales</taxon>
        <taxon>Erythrobacteraceae</taxon>
        <taxon>Croceibacterium</taxon>
    </lineage>
</organism>
<name>A0A6I4TSF3_9SPHN</name>